<dbReference type="Gene3D" id="2.60.120.200">
    <property type="match status" value="1"/>
</dbReference>
<dbReference type="AlphaFoldDB" id="A0A1W0W4K7"/>
<evidence type="ECO:0000313" key="8">
    <source>
        <dbReference type="Proteomes" id="UP000000768"/>
    </source>
</evidence>
<dbReference type="PANTHER" id="PTHR32401">
    <property type="entry name" value="CONCANAVALIN A-LIKE LECTIN FAMILY PROTEIN"/>
    <property type="match status" value="1"/>
</dbReference>
<evidence type="ECO:0000256" key="1">
    <source>
        <dbReference type="ARBA" id="ARBA00007606"/>
    </source>
</evidence>
<dbReference type="InParanoid" id="A0A1W0W4K7"/>
<feature type="domain" description="Legume lectin" evidence="6">
    <location>
        <begin position="33"/>
        <end position="286"/>
    </location>
</feature>
<dbReference type="InterPro" id="IPR050258">
    <property type="entry name" value="Leguminous_Lectin"/>
</dbReference>
<evidence type="ECO:0000256" key="2">
    <source>
        <dbReference type="ARBA" id="ARBA00022734"/>
    </source>
</evidence>
<dbReference type="OrthoDB" id="694346at2759"/>
<dbReference type="OMA" id="LWRSICI"/>
<proteinExistence type="inferred from homology"/>
<keyword evidence="4" id="KW-1133">Transmembrane helix</keyword>
<keyword evidence="4" id="KW-0812">Transmembrane</keyword>
<dbReference type="EMBL" id="CM000761">
    <property type="protein sequence ID" value="OQU89339.1"/>
    <property type="molecule type" value="Genomic_DNA"/>
</dbReference>
<sequence length="460" mass="49315">MARPISHALLWRSICILSVITSLAATTTSLSFFHNFSDPGTFSSGDLYFEGDAYAADGSIILAMERLTGNTTSRSGRVSYNRPVRLRSDDASGEVSSFSASFSFVVVNGRPRQRQAPVDTGGGLAFFVERYPSRMPPNSQGGCLGLFDRTTATSADPMLAVEVDSHGDFGWDPIMSPHIGVDISTLQSGKNSYKAVDGIVDGAPYILQIDYSDVTKDLDVVLRSSSSSSTAGVPLVALKKSIDLSGFLPPESEVAIGISAATGASNMATHHLLWWSYDTSTNRSINSSSLTSAPDAPGTLVNPDSPSLPPVDTDPACATSGGWNHSHRLVIVGVVVFAVLSIVTAAVVTLLCVLRRLTVKGRYGSDISLELYLSADKLLPTSERIPSQVYGEFVTIQQLVTAAFYGVGKMIMRSVTKTNEGQHYHFDTVVPIALQLSHRNLLRVRQCIAGDEDEDFFACI</sequence>
<comment type="similarity">
    <text evidence="1">Belongs to the leguminous lectin family.</text>
</comment>
<dbReference type="PANTHER" id="PTHR32401:SF47">
    <property type="entry name" value="LEGUME LECTIN DOMAIN-CONTAINING PROTEIN"/>
    <property type="match status" value="1"/>
</dbReference>
<keyword evidence="5" id="KW-0732">Signal</keyword>
<dbReference type="STRING" id="4558.A0A1W0W4K7"/>
<accession>A0A1W0W4K7</accession>
<dbReference type="InterPro" id="IPR013320">
    <property type="entry name" value="ConA-like_dom_sf"/>
</dbReference>
<reference evidence="7 8" key="1">
    <citation type="journal article" date="2009" name="Nature">
        <title>The Sorghum bicolor genome and the diversification of grasses.</title>
        <authorList>
            <person name="Paterson A.H."/>
            <person name="Bowers J.E."/>
            <person name="Bruggmann R."/>
            <person name="Dubchak I."/>
            <person name="Grimwood J."/>
            <person name="Gundlach H."/>
            <person name="Haberer G."/>
            <person name="Hellsten U."/>
            <person name="Mitros T."/>
            <person name="Poliakov A."/>
            <person name="Schmutz J."/>
            <person name="Spannagl M."/>
            <person name="Tang H."/>
            <person name="Wang X."/>
            <person name="Wicker T."/>
            <person name="Bharti A.K."/>
            <person name="Chapman J."/>
            <person name="Feltus F.A."/>
            <person name="Gowik U."/>
            <person name="Grigoriev I.V."/>
            <person name="Lyons E."/>
            <person name="Maher C.A."/>
            <person name="Martis M."/>
            <person name="Narechania A."/>
            <person name="Otillar R.P."/>
            <person name="Penning B.W."/>
            <person name="Salamov A.A."/>
            <person name="Wang Y."/>
            <person name="Zhang L."/>
            <person name="Carpita N.C."/>
            <person name="Freeling M."/>
            <person name="Gingle A.R."/>
            <person name="Hash C.T."/>
            <person name="Keller B."/>
            <person name="Klein P."/>
            <person name="Kresovich S."/>
            <person name="McCann M.C."/>
            <person name="Ming R."/>
            <person name="Peterson D.G."/>
            <person name="Mehboob-ur-Rahman"/>
            <person name="Ware D."/>
            <person name="Westhoff P."/>
            <person name="Mayer K.F."/>
            <person name="Messing J."/>
            <person name="Rokhsar D.S."/>
        </authorList>
    </citation>
    <scope>NUCLEOTIDE SEQUENCE [LARGE SCALE GENOMIC DNA]</scope>
    <source>
        <strain evidence="8">cv. BTx623</strain>
    </source>
</reference>
<reference evidence="8" key="2">
    <citation type="journal article" date="2018" name="Plant J.">
        <title>The Sorghum bicolor reference genome: improved assembly, gene annotations, a transcriptome atlas, and signatures of genome organization.</title>
        <authorList>
            <person name="McCormick R.F."/>
            <person name="Truong S.K."/>
            <person name="Sreedasyam A."/>
            <person name="Jenkins J."/>
            <person name="Shu S."/>
            <person name="Sims D."/>
            <person name="Kennedy M."/>
            <person name="Amirebrahimi M."/>
            <person name="Weers B.D."/>
            <person name="McKinley B."/>
            <person name="Mattison A."/>
            <person name="Morishige D.T."/>
            <person name="Grimwood J."/>
            <person name="Schmutz J."/>
            <person name="Mullet J.E."/>
        </authorList>
    </citation>
    <scope>NUCLEOTIDE SEQUENCE [LARGE SCALE GENOMIC DNA]</scope>
    <source>
        <strain evidence="8">cv. BTx623</strain>
    </source>
</reference>
<evidence type="ECO:0000256" key="4">
    <source>
        <dbReference type="SAM" id="Phobius"/>
    </source>
</evidence>
<dbReference type="Proteomes" id="UP000000768">
    <property type="component" value="Chromosome 2"/>
</dbReference>
<evidence type="ECO:0000256" key="3">
    <source>
        <dbReference type="SAM" id="MobiDB-lite"/>
    </source>
</evidence>
<dbReference type="Pfam" id="PF00139">
    <property type="entry name" value="Lectin_legB"/>
    <property type="match status" value="1"/>
</dbReference>
<feature type="transmembrane region" description="Helical" evidence="4">
    <location>
        <begin position="329"/>
        <end position="354"/>
    </location>
</feature>
<feature type="region of interest" description="Disordered" evidence="3">
    <location>
        <begin position="286"/>
        <end position="309"/>
    </location>
</feature>
<name>A0A1W0W4K7_SORBI</name>
<evidence type="ECO:0000313" key="7">
    <source>
        <dbReference type="EMBL" id="OQU89339.1"/>
    </source>
</evidence>
<dbReference type="SUPFAM" id="SSF49899">
    <property type="entry name" value="Concanavalin A-like lectins/glucanases"/>
    <property type="match status" value="1"/>
</dbReference>
<feature type="chain" id="PRO_5012845419" description="Legume lectin domain-containing protein" evidence="5">
    <location>
        <begin position="25"/>
        <end position="460"/>
    </location>
</feature>
<evidence type="ECO:0000259" key="6">
    <source>
        <dbReference type="Pfam" id="PF00139"/>
    </source>
</evidence>
<feature type="signal peptide" evidence="5">
    <location>
        <begin position="1"/>
        <end position="24"/>
    </location>
</feature>
<dbReference type="Gramene" id="OQU89339">
    <property type="protein sequence ID" value="OQU89339"/>
    <property type="gene ID" value="SORBI_3002G174600"/>
</dbReference>
<organism evidence="7 8">
    <name type="scientific">Sorghum bicolor</name>
    <name type="common">Sorghum</name>
    <name type="synonym">Sorghum vulgare</name>
    <dbReference type="NCBI Taxonomy" id="4558"/>
    <lineage>
        <taxon>Eukaryota</taxon>
        <taxon>Viridiplantae</taxon>
        <taxon>Streptophyta</taxon>
        <taxon>Embryophyta</taxon>
        <taxon>Tracheophyta</taxon>
        <taxon>Spermatophyta</taxon>
        <taxon>Magnoliopsida</taxon>
        <taxon>Liliopsida</taxon>
        <taxon>Poales</taxon>
        <taxon>Poaceae</taxon>
        <taxon>PACMAD clade</taxon>
        <taxon>Panicoideae</taxon>
        <taxon>Andropogonodae</taxon>
        <taxon>Andropogoneae</taxon>
        <taxon>Sorghinae</taxon>
        <taxon>Sorghum</taxon>
    </lineage>
</organism>
<evidence type="ECO:0000256" key="5">
    <source>
        <dbReference type="SAM" id="SignalP"/>
    </source>
</evidence>
<keyword evidence="2" id="KW-0430">Lectin</keyword>
<protein>
    <recommendedName>
        <fullName evidence="6">Legume lectin domain-containing protein</fullName>
    </recommendedName>
</protein>
<gene>
    <name evidence="7" type="ORF">SORBI_3002G174600</name>
</gene>
<dbReference type="GO" id="GO:0030246">
    <property type="term" value="F:carbohydrate binding"/>
    <property type="evidence" value="ECO:0007669"/>
    <property type="project" value="UniProtKB-KW"/>
</dbReference>
<dbReference type="InterPro" id="IPR001220">
    <property type="entry name" value="Legume_lectin_dom"/>
</dbReference>
<keyword evidence="4" id="KW-0472">Membrane</keyword>
<keyword evidence="8" id="KW-1185">Reference proteome</keyword>